<evidence type="ECO:0000313" key="2">
    <source>
        <dbReference type="Proteomes" id="UP000828390"/>
    </source>
</evidence>
<protein>
    <submittedName>
        <fullName evidence="1">Uncharacterized protein</fullName>
    </submittedName>
</protein>
<comment type="caution">
    <text evidence="1">The sequence shown here is derived from an EMBL/GenBank/DDBJ whole genome shotgun (WGS) entry which is preliminary data.</text>
</comment>
<gene>
    <name evidence="1" type="ORF">DPMN_005461</name>
</gene>
<reference evidence="1" key="1">
    <citation type="journal article" date="2019" name="bioRxiv">
        <title>The Genome of the Zebra Mussel, Dreissena polymorpha: A Resource for Invasive Species Research.</title>
        <authorList>
            <person name="McCartney M.A."/>
            <person name="Auch B."/>
            <person name="Kono T."/>
            <person name="Mallez S."/>
            <person name="Zhang Y."/>
            <person name="Obille A."/>
            <person name="Becker A."/>
            <person name="Abrahante J.E."/>
            <person name="Garbe J."/>
            <person name="Badalamenti J.P."/>
            <person name="Herman A."/>
            <person name="Mangelson H."/>
            <person name="Liachko I."/>
            <person name="Sullivan S."/>
            <person name="Sone E.D."/>
            <person name="Koren S."/>
            <person name="Silverstein K.A.T."/>
            <person name="Beckman K.B."/>
            <person name="Gohl D.M."/>
        </authorList>
    </citation>
    <scope>NUCLEOTIDE SEQUENCE</scope>
    <source>
        <strain evidence="1">Duluth1</strain>
        <tissue evidence="1">Whole animal</tissue>
    </source>
</reference>
<dbReference type="AlphaFoldDB" id="A0A9D4RWI5"/>
<keyword evidence="2" id="KW-1185">Reference proteome</keyword>
<accession>A0A9D4RWI5</accession>
<name>A0A9D4RWI5_DREPO</name>
<organism evidence="1 2">
    <name type="scientific">Dreissena polymorpha</name>
    <name type="common">Zebra mussel</name>
    <name type="synonym">Mytilus polymorpha</name>
    <dbReference type="NCBI Taxonomy" id="45954"/>
    <lineage>
        <taxon>Eukaryota</taxon>
        <taxon>Metazoa</taxon>
        <taxon>Spiralia</taxon>
        <taxon>Lophotrochozoa</taxon>
        <taxon>Mollusca</taxon>
        <taxon>Bivalvia</taxon>
        <taxon>Autobranchia</taxon>
        <taxon>Heteroconchia</taxon>
        <taxon>Euheterodonta</taxon>
        <taxon>Imparidentia</taxon>
        <taxon>Neoheterodontei</taxon>
        <taxon>Myida</taxon>
        <taxon>Dreissenoidea</taxon>
        <taxon>Dreissenidae</taxon>
        <taxon>Dreissena</taxon>
    </lineage>
</organism>
<dbReference type="EMBL" id="JAIWYP010000001">
    <property type="protein sequence ID" value="KAH3881535.1"/>
    <property type="molecule type" value="Genomic_DNA"/>
</dbReference>
<evidence type="ECO:0000313" key="1">
    <source>
        <dbReference type="EMBL" id="KAH3881535.1"/>
    </source>
</evidence>
<sequence length="112" mass="12056">MPLKDRGLKCVPGLSMTHTDNQGINTVVPGSYTAVLGPHTTATSTIPDGAIIPNRHGSIRQFCKVPGAPRTLSDVPGPTRIDTELHGGYTFYIPDQLYETGALVIHLFFDIP</sequence>
<dbReference type="Proteomes" id="UP000828390">
    <property type="component" value="Unassembled WGS sequence"/>
</dbReference>
<proteinExistence type="predicted"/>
<reference evidence="1" key="2">
    <citation type="submission" date="2020-11" db="EMBL/GenBank/DDBJ databases">
        <authorList>
            <person name="McCartney M.A."/>
            <person name="Auch B."/>
            <person name="Kono T."/>
            <person name="Mallez S."/>
            <person name="Becker A."/>
            <person name="Gohl D.M."/>
            <person name="Silverstein K.A.T."/>
            <person name="Koren S."/>
            <person name="Bechman K.B."/>
            <person name="Herman A."/>
            <person name="Abrahante J.E."/>
            <person name="Garbe J."/>
        </authorList>
    </citation>
    <scope>NUCLEOTIDE SEQUENCE</scope>
    <source>
        <strain evidence="1">Duluth1</strain>
        <tissue evidence="1">Whole animal</tissue>
    </source>
</reference>